<protein>
    <recommendedName>
        <fullName evidence="1">Stage 0 sporulation protein A homolog</fullName>
    </recommendedName>
</protein>
<evidence type="ECO:0000313" key="11">
    <source>
        <dbReference type="Proteomes" id="UP001519307"/>
    </source>
</evidence>
<reference evidence="10 11" key="1">
    <citation type="submission" date="2021-03" db="EMBL/GenBank/DDBJ databases">
        <title>Genomic Encyclopedia of Type Strains, Phase IV (KMG-IV): sequencing the most valuable type-strain genomes for metagenomic binning, comparative biology and taxonomic classification.</title>
        <authorList>
            <person name="Goeker M."/>
        </authorList>
    </citation>
    <scope>NUCLEOTIDE SEQUENCE [LARGE SCALE GENOMIC DNA]</scope>
    <source>
        <strain evidence="10 11">DSM 28783</strain>
    </source>
</reference>
<dbReference type="Gene3D" id="6.10.250.690">
    <property type="match status" value="1"/>
</dbReference>
<dbReference type="SUPFAM" id="SSF46894">
    <property type="entry name" value="C-terminal effector domain of the bipartite response regulators"/>
    <property type="match status" value="1"/>
</dbReference>
<feature type="DNA-binding region" description="OmpR/PhoB-type" evidence="7">
    <location>
        <begin position="132"/>
        <end position="231"/>
    </location>
</feature>
<evidence type="ECO:0000256" key="5">
    <source>
        <dbReference type="ARBA" id="ARBA00024867"/>
    </source>
</evidence>
<dbReference type="PROSITE" id="PS50110">
    <property type="entry name" value="RESPONSE_REGULATORY"/>
    <property type="match status" value="1"/>
</dbReference>
<sequence length="231" mass="26907">MDKEILLVVDDEKEIRDLIGIYLENQGYKVIKAKDGIEAVDIIENKYIDLVILDVMMPNMDGIKTCINIRKSKNMPIIMLSAKTQDMDKILGLTTGADDYITKPFNPLELIARVKSQLRRYKEFNVTNNQEKGIIKVDDLVINTETHEVKVSGKNVKLTPREFDILKLLAMNKGIVFSMEKIYEKVWKQNFFESDNTVMVHIRKIREKIEENPRKPRFIKTVWGVGYKIER</sequence>
<evidence type="ECO:0000256" key="1">
    <source>
        <dbReference type="ARBA" id="ARBA00018672"/>
    </source>
</evidence>
<dbReference type="InterPro" id="IPR036388">
    <property type="entry name" value="WH-like_DNA-bd_sf"/>
</dbReference>
<accession>A0ABS4KRQ2</accession>
<dbReference type="Gene3D" id="3.40.50.2300">
    <property type="match status" value="1"/>
</dbReference>
<evidence type="ECO:0000256" key="2">
    <source>
        <dbReference type="ARBA" id="ARBA00023015"/>
    </source>
</evidence>
<feature type="modified residue" description="4-aspartylphosphate" evidence="6">
    <location>
        <position position="54"/>
    </location>
</feature>
<dbReference type="GO" id="GO:0003677">
    <property type="term" value="F:DNA binding"/>
    <property type="evidence" value="ECO:0007669"/>
    <property type="project" value="UniProtKB-KW"/>
</dbReference>
<keyword evidence="2" id="KW-0805">Transcription regulation</keyword>
<organism evidence="10 11">
    <name type="scientific">Clostridium algifaecis</name>
    <dbReference type="NCBI Taxonomy" id="1472040"/>
    <lineage>
        <taxon>Bacteria</taxon>
        <taxon>Bacillati</taxon>
        <taxon>Bacillota</taxon>
        <taxon>Clostridia</taxon>
        <taxon>Eubacteriales</taxon>
        <taxon>Clostridiaceae</taxon>
        <taxon>Clostridium</taxon>
    </lineage>
</organism>
<feature type="domain" description="OmpR/PhoB-type" evidence="9">
    <location>
        <begin position="132"/>
        <end position="231"/>
    </location>
</feature>
<dbReference type="CDD" id="cd00383">
    <property type="entry name" value="trans_reg_C"/>
    <property type="match status" value="1"/>
</dbReference>
<evidence type="ECO:0000256" key="3">
    <source>
        <dbReference type="ARBA" id="ARBA00023125"/>
    </source>
</evidence>
<evidence type="ECO:0000259" key="8">
    <source>
        <dbReference type="PROSITE" id="PS50110"/>
    </source>
</evidence>
<dbReference type="InterPro" id="IPR016032">
    <property type="entry name" value="Sig_transdc_resp-reg_C-effctor"/>
</dbReference>
<dbReference type="Pfam" id="PF00072">
    <property type="entry name" value="Response_reg"/>
    <property type="match status" value="1"/>
</dbReference>
<dbReference type="Pfam" id="PF00486">
    <property type="entry name" value="Trans_reg_C"/>
    <property type="match status" value="1"/>
</dbReference>
<evidence type="ECO:0000256" key="4">
    <source>
        <dbReference type="ARBA" id="ARBA00023163"/>
    </source>
</evidence>
<evidence type="ECO:0000313" key="10">
    <source>
        <dbReference type="EMBL" id="MBP2031554.1"/>
    </source>
</evidence>
<dbReference type="PANTHER" id="PTHR48111">
    <property type="entry name" value="REGULATOR OF RPOS"/>
    <property type="match status" value="1"/>
</dbReference>
<dbReference type="PROSITE" id="PS51755">
    <property type="entry name" value="OMPR_PHOB"/>
    <property type="match status" value="1"/>
</dbReference>
<comment type="caution">
    <text evidence="10">The sequence shown here is derived from an EMBL/GenBank/DDBJ whole genome shotgun (WGS) entry which is preliminary data.</text>
</comment>
<keyword evidence="6" id="KW-0597">Phosphoprotein</keyword>
<keyword evidence="11" id="KW-1185">Reference proteome</keyword>
<feature type="domain" description="Response regulatory" evidence="8">
    <location>
        <begin position="5"/>
        <end position="118"/>
    </location>
</feature>
<evidence type="ECO:0000259" key="9">
    <source>
        <dbReference type="PROSITE" id="PS51755"/>
    </source>
</evidence>
<proteinExistence type="predicted"/>
<evidence type="ECO:0000256" key="6">
    <source>
        <dbReference type="PROSITE-ProRule" id="PRU00169"/>
    </source>
</evidence>
<gene>
    <name evidence="10" type="ORF">J2Z42_000219</name>
</gene>
<dbReference type="RefSeq" id="WP_209700510.1">
    <property type="nucleotide sequence ID" value="NZ_JAGGLM010000001.1"/>
</dbReference>
<comment type="function">
    <text evidence="5">May play the central regulatory role in sporulation. It may be an element of the effector pathway responsible for the activation of sporulation genes in response to nutritional stress. Spo0A may act in concert with spo0H (a sigma factor) to control the expression of some genes that are critical to the sporulation process.</text>
</comment>
<keyword evidence="3 7" id="KW-0238">DNA-binding</keyword>
<dbReference type="InterPro" id="IPR039420">
    <property type="entry name" value="WalR-like"/>
</dbReference>
<name>A0ABS4KRQ2_9CLOT</name>
<dbReference type="SMART" id="SM00862">
    <property type="entry name" value="Trans_reg_C"/>
    <property type="match status" value="1"/>
</dbReference>
<dbReference type="Gene3D" id="1.10.10.10">
    <property type="entry name" value="Winged helix-like DNA-binding domain superfamily/Winged helix DNA-binding domain"/>
    <property type="match status" value="1"/>
</dbReference>
<evidence type="ECO:0000256" key="7">
    <source>
        <dbReference type="PROSITE-ProRule" id="PRU01091"/>
    </source>
</evidence>
<dbReference type="InterPro" id="IPR001789">
    <property type="entry name" value="Sig_transdc_resp-reg_receiver"/>
</dbReference>
<dbReference type="PANTHER" id="PTHR48111:SF2">
    <property type="entry name" value="RESPONSE REGULATOR SAER"/>
    <property type="match status" value="1"/>
</dbReference>
<dbReference type="SUPFAM" id="SSF52172">
    <property type="entry name" value="CheY-like"/>
    <property type="match status" value="1"/>
</dbReference>
<dbReference type="InterPro" id="IPR011006">
    <property type="entry name" value="CheY-like_superfamily"/>
</dbReference>
<dbReference type="CDD" id="cd17574">
    <property type="entry name" value="REC_OmpR"/>
    <property type="match status" value="1"/>
</dbReference>
<dbReference type="Proteomes" id="UP001519307">
    <property type="component" value="Unassembled WGS sequence"/>
</dbReference>
<dbReference type="SMART" id="SM00448">
    <property type="entry name" value="REC"/>
    <property type="match status" value="1"/>
</dbReference>
<dbReference type="EMBL" id="JAGGLM010000001">
    <property type="protein sequence ID" value="MBP2031554.1"/>
    <property type="molecule type" value="Genomic_DNA"/>
</dbReference>
<dbReference type="InterPro" id="IPR001867">
    <property type="entry name" value="OmpR/PhoB-type_DNA-bd"/>
</dbReference>
<keyword evidence="4" id="KW-0804">Transcription</keyword>